<dbReference type="Proteomes" id="UP000823775">
    <property type="component" value="Unassembled WGS sequence"/>
</dbReference>
<sequence length="71" mass="7741">MVTGVMESKANKGKEIEVAGKGLKRLQKCTKGSSSSSAKGAPARMFGERAVEPHGLSWFNQQKKVKYDLEN</sequence>
<reference evidence="1 2" key="1">
    <citation type="journal article" date="2021" name="BMC Genomics">
        <title>Datura genome reveals duplications of psychoactive alkaloid biosynthetic genes and high mutation rate following tissue culture.</title>
        <authorList>
            <person name="Rajewski A."/>
            <person name="Carter-House D."/>
            <person name="Stajich J."/>
            <person name="Litt A."/>
        </authorList>
    </citation>
    <scope>NUCLEOTIDE SEQUENCE [LARGE SCALE GENOMIC DNA]</scope>
    <source>
        <strain evidence="1">AR-01</strain>
    </source>
</reference>
<organism evidence="1 2">
    <name type="scientific">Datura stramonium</name>
    <name type="common">Jimsonweed</name>
    <name type="synonym">Common thornapple</name>
    <dbReference type="NCBI Taxonomy" id="4076"/>
    <lineage>
        <taxon>Eukaryota</taxon>
        <taxon>Viridiplantae</taxon>
        <taxon>Streptophyta</taxon>
        <taxon>Embryophyta</taxon>
        <taxon>Tracheophyta</taxon>
        <taxon>Spermatophyta</taxon>
        <taxon>Magnoliopsida</taxon>
        <taxon>eudicotyledons</taxon>
        <taxon>Gunneridae</taxon>
        <taxon>Pentapetalae</taxon>
        <taxon>asterids</taxon>
        <taxon>lamiids</taxon>
        <taxon>Solanales</taxon>
        <taxon>Solanaceae</taxon>
        <taxon>Solanoideae</taxon>
        <taxon>Datureae</taxon>
        <taxon>Datura</taxon>
    </lineage>
</organism>
<comment type="caution">
    <text evidence="1">The sequence shown here is derived from an EMBL/GenBank/DDBJ whole genome shotgun (WGS) entry which is preliminary data.</text>
</comment>
<evidence type="ECO:0000313" key="2">
    <source>
        <dbReference type="Proteomes" id="UP000823775"/>
    </source>
</evidence>
<evidence type="ECO:0000313" key="1">
    <source>
        <dbReference type="EMBL" id="MCD7463513.1"/>
    </source>
</evidence>
<name>A0ABS8SXF3_DATST</name>
<gene>
    <name evidence="1" type="ORF">HAX54_050771</name>
</gene>
<protein>
    <submittedName>
        <fullName evidence="1">Uncharacterized protein</fullName>
    </submittedName>
</protein>
<proteinExistence type="predicted"/>
<accession>A0ABS8SXF3</accession>
<keyword evidence="2" id="KW-1185">Reference proteome</keyword>
<dbReference type="EMBL" id="JACEIK010000892">
    <property type="protein sequence ID" value="MCD7463513.1"/>
    <property type="molecule type" value="Genomic_DNA"/>
</dbReference>